<feature type="transmembrane region" description="Helical" evidence="5">
    <location>
        <begin position="67"/>
        <end position="87"/>
    </location>
</feature>
<dbReference type="GO" id="GO:0005886">
    <property type="term" value="C:plasma membrane"/>
    <property type="evidence" value="ECO:0007669"/>
    <property type="project" value="TreeGrafter"/>
</dbReference>
<feature type="transmembrane region" description="Helical" evidence="5">
    <location>
        <begin position="21"/>
        <end position="38"/>
    </location>
</feature>
<evidence type="ECO:0000256" key="3">
    <source>
        <dbReference type="ARBA" id="ARBA00022989"/>
    </source>
</evidence>
<dbReference type="Pfam" id="PF02361">
    <property type="entry name" value="CbiQ"/>
    <property type="match status" value="1"/>
</dbReference>
<dbReference type="PANTHER" id="PTHR33514">
    <property type="entry name" value="PROTEIN ABCI12, CHLOROPLASTIC"/>
    <property type="match status" value="1"/>
</dbReference>
<evidence type="ECO:0000256" key="2">
    <source>
        <dbReference type="ARBA" id="ARBA00022692"/>
    </source>
</evidence>
<protein>
    <submittedName>
        <fullName evidence="6">ABC-type cobalt transport system, permease component CbiQ</fullName>
    </submittedName>
</protein>
<organism evidence="6">
    <name type="scientific">uncultured Sporomusa sp</name>
    <dbReference type="NCBI Taxonomy" id="307249"/>
    <lineage>
        <taxon>Bacteria</taxon>
        <taxon>Bacillati</taxon>
        <taxon>Bacillota</taxon>
        <taxon>Negativicutes</taxon>
        <taxon>Selenomonadales</taxon>
        <taxon>Sporomusaceae</taxon>
        <taxon>Sporomusa</taxon>
        <taxon>environmental samples</taxon>
    </lineage>
</organism>
<proteinExistence type="predicted"/>
<evidence type="ECO:0000256" key="5">
    <source>
        <dbReference type="SAM" id="Phobius"/>
    </source>
</evidence>
<evidence type="ECO:0000313" key="6">
    <source>
        <dbReference type="EMBL" id="SCM81603.1"/>
    </source>
</evidence>
<dbReference type="EMBL" id="FMJE01000004">
    <property type="protein sequence ID" value="SCM81603.1"/>
    <property type="molecule type" value="Genomic_DNA"/>
</dbReference>
<dbReference type="CDD" id="cd16914">
    <property type="entry name" value="EcfT"/>
    <property type="match status" value="1"/>
</dbReference>
<keyword evidence="2 5" id="KW-0812">Transmembrane</keyword>
<name>A0A212LVN0_9FIRM</name>
<sequence>MYDRHVWEATPGNTLLHKLDVRTKLVLLLLLAAMVLLVDSPRSLFLLFCLVLSLHLLARSSMGRWRILMVFILLGIWGSMTSQALFYSSEPRTIIACLVSPAAPGIGTLTGGVYVYREGLEYGAVQALRSGTMLALGLLINWTSDPRQLLRSLLAWKLPYELGFMLITGLRFLPVIFQETGVVLTAQRLRGFNPFRTISPRRLIQTAFQTLFPILARTLRRAATLASSVESRGFGRETPQVPLPVWSCKERLVCHSLLLTVVGLILLKIMDSLQFNGFLYVSSLRGVYDLMKVWL</sequence>
<accession>A0A212LVN0</accession>
<evidence type="ECO:0000256" key="4">
    <source>
        <dbReference type="ARBA" id="ARBA00023136"/>
    </source>
</evidence>
<dbReference type="InterPro" id="IPR003339">
    <property type="entry name" value="ABC/ECF_trnsptr_transmembrane"/>
</dbReference>
<dbReference type="RefSeq" id="WP_288184581.1">
    <property type="nucleotide sequence ID" value="NZ_LT608335.1"/>
</dbReference>
<keyword evidence="4 5" id="KW-0472">Membrane</keyword>
<dbReference type="PANTHER" id="PTHR33514:SF13">
    <property type="entry name" value="PROTEIN ABCI12, CHLOROPLASTIC"/>
    <property type="match status" value="1"/>
</dbReference>
<comment type="subcellular location">
    <subcellularLocation>
        <location evidence="1">Membrane</location>
        <topology evidence="1">Multi-pass membrane protein</topology>
    </subcellularLocation>
</comment>
<reference evidence="6" key="1">
    <citation type="submission" date="2016-08" db="EMBL/GenBank/DDBJ databases">
        <authorList>
            <person name="Seilhamer J.J."/>
        </authorList>
    </citation>
    <scope>NUCLEOTIDE SEQUENCE</scope>
    <source>
        <strain evidence="6">86</strain>
    </source>
</reference>
<evidence type="ECO:0000256" key="1">
    <source>
        <dbReference type="ARBA" id="ARBA00004141"/>
    </source>
</evidence>
<feature type="transmembrane region" description="Helical" evidence="5">
    <location>
        <begin position="93"/>
        <end position="115"/>
    </location>
</feature>
<keyword evidence="3 5" id="KW-1133">Transmembrane helix</keyword>
<dbReference type="AlphaFoldDB" id="A0A212LVN0"/>
<gene>
    <name evidence="6" type="primary">cbiQ</name>
    <name evidence="6" type="ORF">KL86SPO_40087</name>
</gene>